<evidence type="ECO:0000256" key="7">
    <source>
        <dbReference type="ARBA" id="ARBA00051712"/>
    </source>
</evidence>
<dbReference type="HAMAP" id="MF_00197">
    <property type="entry name" value="DAP_epimerase"/>
    <property type="match status" value="1"/>
</dbReference>
<proteinExistence type="inferred from homology"/>
<dbReference type="NCBIfam" id="TIGR00652">
    <property type="entry name" value="DapF"/>
    <property type="match status" value="1"/>
</dbReference>
<evidence type="ECO:0000313" key="11">
    <source>
        <dbReference type="Proteomes" id="UP000309747"/>
    </source>
</evidence>
<dbReference type="Proteomes" id="UP000309747">
    <property type="component" value="Unassembled WGS sequence"/>
</dbReference>
<evidence type="ECO:0000256" key="5">
    <source>
        <dbReference type="ARBA" id="ARBA00023154"/>
    </source>
</evidence>
<comment type="catalytic activity">
    <reaction evidence="7 8">
        <text>(2S,6S)-2,6-diaminopimelate = meso-2,6-diaminopimelate</text>
        <dbReference type="Rhea" id="RHEA:15393"/>
        <dbReference type="ChEBI" id="CHEBI:57609"/>
        <dbReference type="ChEBI" id="CHEBI:57791"/>
        <dbReference type="EC" id="5.1.1.7"/>
    </reaction>
</comment>
<feature type="binding site" evidence="8">
    <location>
        <position position="19"/>
    </location>
    <ligand>
        <name>substrate</name>
    </ligand>
</feature>
<dbReference type="RefSeq" id="WP_136885090.1">
    <property type="nucleotide sequence ID" value="NZ_SUNI01000004.1"/>
</dbReference>
<dbReference type="EC" id="5.1.1.7" evidence="3 8"/>
<feature type="binding site" evidence="8">
    <location>
        <begin position="217"/>
        <end position="218"/>
    </location>
    <ligand>
        <name>substrate</name>
    </ligand>
</feature>
<evidence type="ECO:0000256" key="4">
    <source>
        <dbReference type="ARBA" id="ARBA00022605"/>
    </source>
</evidence>
<comment type="caution">
    <text evidence="8">Lacks conserved residue(s) required for the propagation of feature annotation.</text>
</comment>
<keyword evidence="4 8" id="KW-0028">Amino-acid biosynthesis</keyword>
<dbReference type="EMBL" id="SUNI01000004">
    <property type="protein sequence ID" value="TJZ92536.1"/>
    <property type="molecule type" value="Genomic_DNA"/>
</dbReference>
<comment type="subunit">
    <text evidence="8">Homodimer.</text>
</comment>
<dbReference type="PANTHER" id="PTHR31689">
    <property type="entry name" value="DIAMINOPIMELATE EPIMERASE, CHLOROPLASTIC"/>
    <property type="match status" value="1"/>
</dbReference>
<dbReference type="InterPro" id="IPR001653">
    <property type="entry name" value="DAP_epimerase_DapF"/>
</dbReference>
<name>A0A4U0RC73_9RHOB</name>
<feature type="binding site" evidence="8">
    <location>
        <position position="189"/>
    </location>
    <ligand>
        <name>substrate</name>
    </ligand>
</feature>
<feature type="site" description="Could be important to modulate the pK values of the two catalytic cysteine residues" evidence="8">
    <location>
        <position position="207"/>
    </location>
</feature>
<comment type="pathway">
    <text evidence="1 8">Amino-acid biosynthesis; L-lysine biosynthesis via DAP pathway; DL-2,6-diaminopimelate from LL-2,6-diaminopimelate: step 1/1.</text>
</comment>
<gene>
    <name evidence="8" type="primary">dapF</name>
    <name evidence="10" type="ORF">FA743_06620</name>
</gene>
<dbReference type="Gene3D" id="3.10.310.10">
    <property type="entry name" value="Diaminopimelate Epimerase, Chain A, domain 1"/>
    <property type="match status" value="2"/>
</dbReference>
<feature type="binding site" evidence="8">
    <location>
        <position position="52"/>
    </location>
    <ligand>
        <name>substrate</name>
    </ligand>
</feature>
<evidence type="ECO:0000313" key="10">
    <source>
        <dbReference type="EMBL" id="TJZ92536.1"/>
    </source>
</evidence>
<accession>A0A4U0RC73</accession>
<sequence>MKHALSTGLPFFKMHGLGNDFVVLDLRDGTPRPGADLVARIADRHCGVGFDQLAAIETCNDADARLVFWNADGSLSAACGNATRCIARWLMDRTGATALRLRTDHGVLLAEDAGGGITRVNMGAPVLDWRAIPLAREVDIDHLPIAGDPAATGMGNPHATFFVSDAGAVDLDRFGPDLEHHPLYPQRTNVEIVQILSRDEIRLRIWERGTGATLASGSCSCAAVVAAVRRGLTDRRVTVHVPGGRLLIDWREDGVWMEGPTAVVFEGVLTPAWLA</sequence>
<dbReference type="GO" id="GO:0005829">
    <property type="term" value="C:cytosol"/>
    <property type="evidence" value="ECO:0007669"/>
    <property type="project" value="TreeGrafter"/>
</dbReference>
<feature type="binding site" evidence="8">
    <location>
        <begin position="207"/>
        <end position="208"/>
    </location>
    <ligand>
        <name>substrate</name>
    </ligand>
</feature>
<comment type="similarity">
    <text evidence="2 8">Belongs to the diaminopimelate epimerase family.</text>
</comment>
<reference evidence="10 11" key="1">
    <citation type="submission" date="2019-04" db="EMBL/GenBank/DDBJ databases">
        <authorList>
            <person name="Li J."/>
        </authorList>
    </citation>
    <scope>NUCLEOTIDE SEQUENCE [LARGE SCALE GENOMIC DNA]</scope>
    <source>
        <strain evidence="10 11">KCTC 42687</strain>
    </source>
</reference>
<feature type="site" description="Could be important to modulate the pK values of the two catalytic cysteine residues" evidence="8">
    <location>
        <position position="158"/>
    </location>
</feature>
<dbReference type="GO" id="GO:0009089">
    <property type="term" value="P:lysine biosynthetic process via diaminopimelate"/>
    <property type="evidence" value="ECO:0007669"/>
    <property type="project" value="UniProtKB-UniRule"/>
</dbReference>
<dbReference type="OrthoDB" id="9805408at2"/>
<keyword evidence="5 8" id="KW-0457">Lysine biosynthesis</keyword>
<keyword evidence="8" id="KW-0963">Cytoplasm</keyword>
<protein>
    <recommendedName>
        <fullName evidence="3 8">Diaminopimelate epimerase</fullName>
        <shortName evidence="8">DAP epimerase</shortName>
        <ecNumber evidence="3 8">5.1.1.7</ecNumber>
    </recommendedName>
    <alternativeName>
        <fullName evidence="8">PLP-independent amino acid racemase</fullName>
    </alternativeName>
</protein>
<dbReference type="PROSITE" id="PS01326">
    <property type="entry name" value="DAP_EPIMERASE"/>
    <property type="match status" value="1"/>
</dbReference>
<evidence type="ECO:0000256" key="1">
    <source>
        <dbReference type="ARBA" id="ARBA00005196"/>
    </source>
</evidence>
<organism evidence="10 11">
    <name type="scientific">Paracoccus gahaiensis</name>
    <dbReference type="NCBI Taxonomy" id="1706839"/>
    <lineage>
        <taxon>Bacteria</taxon>
        <taxon>Pseudomonadati</taxon>
        <taxon>Pseudomonadota</taxon>
        <taxon>Alphaproteobacteria</taxon>
        <taxon>Rhodobacterales</taxon>
        <taxon>Paracoccaceae</taxon>
        <taxon>Paracoccus</taxon>
    </lineage>
</organism>
<dbReference type="AlphaFoldDB" id="A0A4U0RC73"/>
<dbReference type="PANTHER" id="PTHR31689:SF0">
    <property type="entry name" value="DIAMINOPIMELATE EPIMERASE"/>
    <property type="match status" value="1"/>
</dbReference>
<evidence type="ECO:0000256" key="6">
    <source>
        <dbReference type="ARBA" id="ARBA00023235"/>
    </source>
</evidence>
<evidence type="ECO:0000256" key="3">
    <source>
        <dbReference type="ARBA" id="ARBA00013080"/>
    </source>
</evidence>
<feature type="binding site" evidence="8">
    <location>
        <position position="70"/>
    </location>
    <ligand>
        <name>substrate</name>
    </ligand>
</feature>
<feature type="active site" description="Proton donor" evidence="8">
    <location>
        <position position="79"/>
    </location>
</feature>
<feature type="binding site" evidence="8">
    <location>
        <begin position="80"/>
        <end position="81"/>
    </location>
    <ligand>
        <name>substrate</name>
    </ligand>
</feature>
<comment type="caution">
    <text evidence="10">The sequence shown here is derived from an EMBL/GenBank/DDBJ whole genome shotgun (WGS) entry which is preliminary data.</text>
</comment>
<dbReference type="UniPathway" id="UPA00034">
    <property type="reaction ID" value="UER00025"/>
</dbReference>
<feature type="binding site" evidence="8">
    <location>
        <position position="156"/>
    </location>
    <ligand>
        <name>substrate</name>
    </ligand>
</feature>
<keyword evidence="11" id="KW-1185">Reference proteome</keyword>
<evidence type="ECO:0000256" key="9">
    <source>
        <dbReference type="PROSITE-ProRule" id="PRU10125"/>
    </source>
</evidence>
<comment type="subcellular location">
    <subcellularLocation>
        <location evidence="8">Cytoplasm</location>
    </subcellularLocation>
</comment>
<feature type="active site" evidence="9">
    <location>
        <position position="79"/>
    </location>
</feature>
<comment type="function">
    <text evidence="8">Catalyzes the stereoinversion of LL-2,6-diaminopimelate (L,L-DAP) to meso-diaminopimelate (meso-DAP), a precursor of L-lysine and an essential component of the bacterial peptidoglycan.</text>
</comment>
<dbReference type="GO" id="GO:0008837">
    <property type="term" value="F:diaminopimelate epimerase activity"/>
    <property type="evidence" value="ECO:0007669"/>
    <property type="project" value="UniProtKB-UniRule"/>
</dbReference>
<dbReference type="SUPFAM" id="SSF54506">
    <property type="entry name" value="Diaminopimelate epimerase-like"/>
    <property type="match status" value="2"/>
</dbReference>
<keyword evidence="6 8" id="KW-0413">Isomerase</keyword>
<dbReference type="Pfam" id="PF01678">
    <property type="entry name" value="DAP_epimerase"/>
    <property type="match status" value="2"/>
</dbReference>
<dbReference type="InterPro" id="IPR018510">
    <property type="entry name" value="DAP_epimerase_AS"/>
</dbReference>
<evidence type="ECO:0000256" key="2">
    <source>
        <dbReference type="ARBA" id="ARBA00010219"/>
    </source>
</evidence>
<evidence type="ECO:0000256" key="8">
    <source>
        <dbReference type="HAMAP-Rule" id="MF_00197"/>
    </source>
</evidence>